<evidence type="ECO:0000256" key="1">
    <source>
        <dbReference type="SAM" id="SignalP"/>
    </source>
</evidence>
<reference evidence="3" key="1">
    <citation type="submission" date="2017-06" db="EMBL/GenBank/DDBJ databases">
        <title>Genome analysis of Fimbriiglobus ruber SP5, the first member of the order Planctomycetales with confirmed chitinolytic capability.</title>
        <authorList>
            <person name="Ravin N.V."/>
            <person name="Rakitin A.L."/>
            <person name="Ivanova A.A."/>
            <person name="Beletsky A.V."/>
            <person name="Kulichevskaya I.S."/>
            <person name="Mardanov A.V."/>
            <person name="Dedysh S.N."/>
        </authorList>
    </citation>
    <scope>NUCLEOTIDE SEQUENCE [LARGE SCALE GENOMIC DNA]</scope>
    <source>
        <strain evidence="3">SP5</strain>
    </source>
</reference>
<evidence type="ECO:0000313" key="3">
    <source>
        <dbReference type="Proteomes" id="UP000214646"/>
    </source>
</evidence>
<protein>
    <recommendedName>
        <fullName evidence="4">DUF5666 domain-containing protein</fullName>
    </recommendedName>
</protein>
<comment type="caution">
    <text evidence="2">The sequence shown here is derived from an EMBL/GenBank/DDBJ whole genome shotgun (WGS) entry which is preliminary data.</text>
</comment>
<proteinExistence type="predicted"/>
<name>A0A225E2G9_9BACT</name>
<accession>A0A225E2G9</accession>
<sequence length="180" mass="20172">MKLSQSFLTSLKVAVLFAAMGGFATAADKDPKKEVGIFIDKKDDWITVKADGEDEPVKYVVDRTEKKLQEAFKTVFNASRVQVTYTTNGDTRKLTGIKRQVLKATGTITGDVVKVHNDFWVEVKPKTGVADAFAPGENYKDQNFMAKLKGLQEGDSVTITYYTDFERHRIKTMKVNPPKK</sequence>
<organism evidence="2 3">
    <name type="scientific">Fimbriiglobus ruber</name>
    <dbReference type="NCBI Taxonomy" id="1908690"/>
    <lineage>
        <taxon>Bacteria</taxon>
        <taxon>Pseudomonadati</taxon>
        <taxon>Planctomycetota</taxon>
        <taxon>Planctomycetia</taxon>
        <taxon>Gemmatales</taxon>
        <taxon>Gemmataceae</taxon>
        <taxon>Fimbriiglobus</taxon>
    </lineage>
</organism>
<gene>
    <name evidence="2" type="ORF">FRUB_01132</name>
</gene>
<keyword evidence="1" id="KW-0732">Signal</keyword>
<dbReference type="AlphaFoldDB" id="A0A225E2G9"/>
<keyword evidence="3" id="KW-1185">Reference proteome</keyword>
<evidence type="ECO:0008006" key="4">
    <source>
        <dbReference type="Google" id="ProtNLM"/>
    </source>
</evidence>
<evidence type="ECO:0000313" key="2">
    <source>
        <dbReference type="EMBL" id="OWK47433.1"/>
    </source>
</evidence>
<feature type="signal peptide" evidence="1">
    <location>
        <begin position="1"/>
        <end position="26"/>
    </location>
</feature>
<dbReference type="EMBL" id="NIDE01000001">
    <property type="protein sequence ID" value="OWK47433.1"/>
    <property type="molecule type" value="Genomic_DNA"/>
</dbReference>
<dbReference type="Proteomes" id="UP000214646">
    <property type="component" value="Unassembled WGS sequence"/>
</dbReference>
<feature type="chain" id="PRO_5013121507" description="DUF5666 domain-containing protein" evidence="1">
    <location>
        <begin position="27"/>
        <end position="180"/>
    </location>
</feature>
<dbReference type="RefSeq" id="WP_088252539.1">
    <property type="nucleotide sequence ID" value="NZ_NIDE01000001.1"/>
</dbReference>